<dbReference type="InterPro" id="IPR032466">
    <property type="entry name" value="Metal_Hydrolase"/>
</dbReference>
<sequence length="315" mass="35536">MAPSVLGLEEHFIGQAVLESSHDAMFLDSVMENLSDLGEKRLQDMDRGNMHIQVVSHIPDVQPPAVCRAVNDQLSDAIQNSGGRFRGFAFLPMATPDAIADELERCVKSLGFLGALIPSHANGRYYDEAAYRAMFEKAQQLDVPIYLHPTVADDLQRYAGNYDRVAQDVIAGPGLCWHTDVAVHILRLYASGLFDAYPRLKLILGHNGESLPFMLERVDRMFSRRWVSKERGSRSFMSVWNENIWITTSGMYHLGPLKCCLEMCKPDRVLYSLDYPFEDPKDGLEFMKVLQKSGIVTEEQFKMICEGNARKLLGI</sequence>
<dbReference type="PANTHER" id="PTHR21240:SF30">
    <property type="entry name" value="AMIDOHYDROLASE-RELATED DOMAIN-CONTAINING PROTEIN-RELATED"/>
    <property type="match status" value="1"/>
</dbReference>
<gene>
    <name evidence="5" type="ORF">B0A52_07352</name>
</gene>
<dbReference type="Pfam" id="PF04909">
    <property type="entry name" value="Amidohydro_2"/>
    <property type="match status" value="1"/>
</dbReference>
<comment type="similarity">
    <text evidence="3">Belongs to the metallo-dependent hydrolases superfamily.</text>
</comment>
<dbReference type="EMBL" id="NAJM01000038">
    <property type="protein sequence ID" value="RVX68352.1"/>
    <property type="molecule type" value="Genomic_DNA"/>
</dbReference>
<reference evidence="5 6" key="1">
    <citation type="submission" date="2017-03" db="EMBL/GenBank/DDBJ databases">
        <title>Genomes of endolithic fungi from Antarctica.</title>
        <authorList>
            <person name="Coleine C."/>
            <person name="Masonjones S."/>
            <person name="Stajich J.E."/>
        </authorList>
    </citation>
    <scope>NUCLEOTIDE SEQUENCE [LARGE SCALE GENOMIC DNA]</scope>
    <source>
        <strain evidence="5 6">CCFEE 6314</strain>
    </source>
</reference>
<organism evidence="5 6">
    <name type="scientific">Exophiala mesophila</name>
    <name type="common">Black yeast-like fungus</name>
    <dbReference type="NCBI Taxonomy" id="212818"/>
    <lineage>
        <taxon>Eukaryota</taxon>
        <taxon>Fungi</taxon>
        <taxon>Dikarya</taxon>
        <taxon>Ascomycota</taxon>
        <taxon>Pezizomycotina</taxon>
        <taxon>Eurotiomycetes</taxon>
        <taxon>Chaetothyriomycetidae</taxon>
        <taxon>Chaetothyriales</taxon>
        <taxon>Herpotrichiellaceae</taxon>
        <taxon>Exophiala</taxon>
    </lineage>
</organism>
<dbReference type="PANTHER" id="PTHR21240">
    <property type="entry name" value="2-AMINO-3-CARBOXYLMUCONATE-6-SEMIALDEHYDE DECARBOXYLASE"/>
    <property type="match status" value="1"/>
</dbReference>
<evidence type="ECO:0000313" key="6">
    <source>
        <dbReference type="Proteomes" id="UP000288859"/>
    </source>
</evidence>
<dbReference type="GO" id="GO:0016831">
    <property type="term" value="F:carboxy-lyase activity"/>
    <property type="evidence" value="ECO:0007669"/>
    <property type="project" value="UniProtKB-KW"/>
</dbReference>
<dbReference type="SUPFAM" id="SSF51556">
    <property type="entry name" value="Metallo-dependent hydrolases"/>
    <property type="match status" value="1"/>
</dbReference>
<dbReference type="GO" id="GO:0016787">
    <property type="term" value="F:hydrolase activity"/>
    <property type="evidence" value="ECO:0007669"/>
    <property type="project" value="InterPro"/>
</dbReference>
<evidence type="ECO:0000259" key="4">
    <source>
        <dbReference type="Pfam" id="PF04909"/>
    </source>
</evidence>
<dbReference type="Gene3D" id="3.20.20.140">
    <property type="entry name" value="Metal-dependent hydrolases"/>
    <property type="match status" value="1"/>
</dbReference>
<dbReference type="GO" id="GO:0019748">
    <property type="term" value="P:secondary metabolic process"/>
    <property type="evidence" value="ECO:0007669"/>
    <property type="project" value="TreeGrafter"/>
</dbReference>
<evidence type="ECO:0000256" key="2">
    <source>
        <dbReference type="ARBA" id="ARBA00023239"/>
    </source>
</evidence>
<name>A0A438MZ74_EXOME</name>
<evidence type="ECO:0000256" key="3">
    <source>
        <dbReference type="RuleBase" id="RU366045"/>
    </source>
</evidence>
<evidence type="ECO:0000256" key="1">
    <source>
        <dbReference type="ARBA" id="ARBA00022793"/>
    </source>
</evidence>
<proteinExistence type="inferred from homology"/>
<comment type="caution">
    <text evidence="5">The sequence shown here is derived from an EMBL/GenBank/DDBJ whole genome shotgun (WGS) entry which is preliminary data.</text>
</comment>
<dbReference type="OrthoDB" id="432010at2759"/>
<dbReference type="GO" id="GO:0005829">
    <property type="term" value="C:cytosol"/>
    <property type="evidence" value="ECO:0007669"/>
    <property type="project" value="TreeGrafter"/>
</dbReference>
<accession>A0A438MZ74</accession>
<dbReference type="Proteomes" id="UP000288859">
    <property type="component" value="Unassembled WGS sequence"/>
</dbReference>
<dbReference type="VEuPathDB" id="FungiDB:PV10_00290"/>
<dbReference type="AlphaFoldDB" id="A0A438MZ74"/>
<dbReference type="InterPro" id="IPR006680">
    <property type="entry name" value="Amidohydro-rel"/>
</dbReference>
<protein>
    <recommendedName>
        <fullName evidence="4">Amidohydrolase-related domain-containing protein</fullName>
    </recommendedName>
</protein>
<keyword evidence="1 3" id="KW-0210">Decarboxylase</keyword>
<feature type="domain" description="Amidohydrolase-related" evidence="4">
    <location>
        <begin position="47"/>
        <end position="315"/>
    </location>
</feature>
<evidence type="ECO:0000313" key="5">
    <source>
        <dbReference type="EMBL" id="RVX68352.1"/>
    </source>
</evidence>
<dbReference type="InterPro" id="IPR032465">
    <property type="entry name" value="ACMSD"/>
</dbReference>
<keyword evidence="2 3" id="KW-0456">Lyase</keyword>